<dbReference type="EMBL" id="JAVDUM010000005">
    <property type="protein sequence ID" value="MDR6866955.1"/>
    <property type="molecule type" value="Genomic_DNA"/>
</dbReference>
<comment type="caution">
    <text evidence="2">The sequence shown here is derived from an EMBL/GenBank/DDBJ whole genome shotgun (WGS) entry which is preliminary data.</text>
</comment>
<gene>
    <name evidence="2" type="ORF">J2Y69_001554</name>
</gene>
<accession>A0ABU1SBJ0</accession>
<keyword evidence="1" id="KW-1133">Transmembrane helix</keyword>
<dbReference type="NCBIfam" id="NF038065">
    <property type="entry name" value="Pr6Pr"/>
    <property type="match status" value="1"/>
</dbReference>
<feature type="transmembrane region" description="Helical" evidence="1">
    <location>
        <begin position="65"/>
        <end position="90"/>
    </location>
</feature>
<proteinExistence type="predicted"/>
<keyword evidence="1" id="KW-0812">Transmembrane</keyword>
<evidence type="ECO:0000313" key="2">
    <source>
        <dbReference type="EMBL" id="MDR6866955.1"/>
    </source>
</evidence>
<feature type="transmembrane region" description="Helical" evidence="1">
    <location>
        <begin position="162"/>
        <end position="183"/>
    </location>
</feature>
<feature type="transmembrane region" description="Helical" evidence="1">
    <location>
        <begin position="136"/>
        <end position="155"/>
    </location>
</feature>
<evidence type="ECO:0000256" key="1">
    <source>
        <dbReference type="SAM" id="Phobius"/>
    </source>
</evidence>
<keyword evidence="3" id="KW-1185">Reference proteome</keyword>
<sequence>MTSPVSAQRRAPASPAFVAGWSALRLAGAALLLVTVLSQLSMTVSNALSATTPAAGHLPTVIVNFFSYFTILSNVFAVIGLGIAGAWSLARGRDGRTEPRGLSVLLACVATFMIVTGIVYNLLLRNIAQVGISAPWINEVLHVLGPLLLLADVFFAPSRRRLGWGVLGAIAAFPIAWVVYTLLRANAITAPTTGNPWWYPYPFLDPHLVGGYPGVAAYVVGIALGILAVGAGVIWVSRRRGADS</sequence>
<dbReference type="Proteomes" id="UP001259347">
    <property type="component" value="Unassembled WGS sequence"/>
</dbReference>
<feature type="transmembrane region" description="Helical" evidence="1">
    <location>
        <begin position="102"/>
        <end position="124"/>
    </location>
</feature>
<feature type="transmembrane region" description="Helical" evidence="1">
    <location>
        <begin position="215"/>
        <end position="236"/>
    </location>
</feature>
<reference evidence="2 3" key="1">
    <citation type="submission" date="2023-07" db="EMBL/GenBank/DDBJ databases">
        <title>Sorghum-associated microbial communities from plants grown in Nebraska, USA.</title>
        <authorList>
            <person name="Schachtman D."/>
        </authorList>
    </citation>
    <scope>NUCLEOTIDE SEQUENCE [LARGE SCALE GENOMIC DNA]</scope>
    <source>
        <strain evidence="2 3">2980</strain>
    </source>
</reference>
<evidence type="ECO:0008006" key="4">
    <source>
        <dbReference type="Google" id="ProtNLM"/>
    </source>
</evidence>
<dbReference type="InterPro" id="IPR049713">
    <property type="entry name" value="Pr6Pr-like"/>
</dbReference>
<keyword evidence="1" id="KW-0472">Membrane</keyword>
<protein>
    <recommendedName>
        <fullName evidence="4">Pr6Pr family membrane protein</fullName>
    </recommendedName>
</protein>
<organism evidence="2 3">
    <name type="scientific">Microbacterium resistens</name>
    <dbReference type="NCBI Taxonomy" id="156977"/>
    <lineage>
        <taxon>Bacteria</taxon>
        <taxon>Bacillati</taxon>
        <taxon>Actinomycetota</taxon>
        <taxon>Actinomycetes</taxon>
        <taxon>Micrococcales</taxon>
        <taxon>Microbacteriaceae</taxon>
        <taxon>Microbacterium</taxon>
    </lineage>
</organism>
<name>A0ABU1SBJ0_9MICO</name>
<evidence type="ECO:0000313" key="3">
    <source>
        <dbReference type="Proteomes" id="UP001259347"/>
    </source>
</evidence>
<dbReference type="RefSeq" id="WP_310019240.1">
    <property type="nucleotide sequence ID" value="NZ_JAVDUM010000005.1"/>
</dbReference>